<evidence type="ECO:0000313" key="1">
    <source>
        <dbReference type="EMBL" id="KAF9521656.1"/>
    </source>
</evidence>
<sequence length="109" mass="12336">MALDRHPNIFFPPRTEQPCELGVIADYLRRGLLSPPRSYFDGESYQGVIRRLRNNIPLPPIILSENASDPTQPHLCIGGADVLDALCRYPPLTPHQVAFFRDMYDDSAK</sequence>
<name>A0A9P6JHP3_9AGAR</name>
<dbReference type="AlphaFoldDB" id="A0A9P6JHP3"/>
<accession>A0A9P6JHP3</accession>
<dbReference type="EMBL" id="MU158006">
    <property type="protein sequence ID" value="KAF9521656.1"/>
    <property type="molecule type" value="Genomic_DNA"/>
</dbReference>
<comment type="caution">
    <text evidence="1">The sequence shown here is derived from an EMBL/GenBank/DDBJ whole genome shotgun (WGS) entry which is preliminary data.</text>
</comment>
<dbReference type="Proteomes" id="UP000807306">
    <property type="component" value="Unassembled WGS sequence"/>
</dbReference>
<protein>
    <submittedName>
        <fullName evidence="1">Uncharacterized protein</fullName>
    </submittedName>
</protein>
<gene>
    <name evidence="1" type="ORF">CPB83DRAFT_841091</name>
</gene>
<proteinExistence type="predicted"/>
<keyword evidence="2" id="KW-1185">Reference proteome</keyword>
<reference evidence="1" key="1">
    <citation type="submission" date="2020-11" db="EMBL/GenBank/DDBJ databases">
        <authorList>
            <consortium name="DOE Joint Genome Institute"/>
            <person name="Ahrendt S."/>
            <person name="Riley R."/>
            <person name="Andreopoulos W."/>
            <person name="Labutti K."/>
            <person name="Pangilinan J."/>
            <person name="Ruiz-Duenas F.J."/>
            <person name="Barrasa J.M."/>
            <person name="Sanchez-Garcia M."/>
            <person name="Camarero S."/>
            <person name="Miyauchi S."/>
            <person name="Serrano A."/>
            <person name="Linde D."/>
            <person name="Babiker R."/>
            <person name="Drula E."/>
            <person name="Ayuso-Fernandez I."/>
            <person name="Pacheco R."/>
            <person name="Padilla G."/>
            <person name="Ferreira P."/>
            <person name="Barriuso J."/>
            <person name="Kellner H."/>
            <person name="Castanera R."/>
            <person name="Alfaro M."/>
            <person name="Ramirez L."/>
            <person name="Pisabarro A.G."/>
            <person name="Kuo A."/>
            <person name="Tritt A."/>
            <person name="Lipzen A."/>
            <person name="He G."/>
            <person name="Yan M."/>
            <person name="Ng V."/>
            <person name="Cullen D."/>
            <person name="Martin F."/>
            <person name="Rosso M.-N."/>
            <person name="Henrissat B."/>
            <person name="Hibbett D."/>
            <person name="Martinez A.T."/>
            <person name="Grigoriev I.V."/>
        </authorList>
    </citation>
    <scope>NUCLEOTIDE SEQUENCE</scope>
    <source>
        <strain evidence="1">CBS 506.95</strain>
    </source>
</reference>
<organism evidence="1 2">
    <name type="scientific">Crepidotus variabilis</name>
    <dbReference type="NCBI Taxonomy" id="179855"/>
    <lineage>
        <taxon>Eukaryota</taxon>
        <taxon>Fungi</taxon>
        <taxon>Dikarya</taxon>
        <taxon>Basidiomycota</taxon>
        <taxon>Agaricomycotina</taxon>
        <taxon>Agaricomycetes</taxon>
        <taxon>Agaricomycetidae</taxon>
        <taxon>Agaricales</taxon>
        <taxon>Agaricineae</taxon>
        <taxon>Crepidotaceae</taxon>
        <taxon>Crepidotus</taxon>
    </lineage>
</organism>
<evidence type="ECO:0000313" key="2">
    <source>
        <dbReference type="Proteomes" id="UP000807306"/>
    </source>
</evidence>